<gene>
    <name evidence="2" type="ORF">LBAT_0589</name>
</gene>
<name>A0A0D6A2C7_9LACO</name>
<protein>
    <submittedName>
        <fullName evidence="2">Carboxymuconolactone decarboxylase</fullName>
    </submittedName>
</protein>
<evidence type="ECO:0000313" key="3">
    <source>
        <dbReference type="Proteomes" id="UP000035709"/>
    </source>
</evidence>
<dbReference type="InterPro" id="IPR052512">
    <property type="entry name" value="4CMD/NDH-1_regulator"/>
</dbReference>
<dbReference type="PATRIC" id="fig|1600.4.peg.604"/>
<sequence>MNTRLDTGKEMLKQVNGQAADDVMKSLRDIAPDVGKFILEFAFGDIYSRSGLDLKQRELVTITSLLTQGDTEGQLKVHIQGSLHVGLTEKQIIEAFIQCLPYVGFPKVLNAIAVAKDIFAQNKN</sequence>
<dbReference type="PANTHER" id="PTHR33570">
    <property type="entry name" value="4-CARBOXYMUCONOLACTONE DECARBOXYLASE FAMILY PROTEIN"/>
    <property type="match status" value="1"/>
</dbReference>
<dbReference type="STRING" id="1600.LBAT_0589"/>
<dbReference type="KEGG" id="lae:LBAT_0589"/>
<dbReference type="Pfam" id="PF02627">
    <property type="entry name" value="CMD"/>
    <property type="match status" value="1"/>
</dbReference>
<accession>A0A0D6A2C7</accession>
<evidence type="ECO:0000313" key="2">
    <source>
        <dbReference type="EMBL" id="BAQ56978.1"/>
    </source>
</evidence>
<dbReference type="PANTHER" id="PTHR33570:SF2">
    <property type="entry name" value="CARBOXYMUCONOLACTONE DECARBOXYLASE-LIKE DOMAIN-CONTAINING PROTEIN"/>
    <property type="match status" value="1"/>
</dbReference>
<dbReference type="InterPro" id="IPR029032">
    <property type="entry name" value="AhpD-like"/>
</dbReference>
<keyword evidence="3" id="KW-1185">Reference proteome</keyword>
<dbReference type="Gene3D" id="1.20.1290.10">
    <property type="entry name" value="AhpD-like"/>
    <property type="match status" value="1"/>
</dbReference>
<dbReference type="GO" id="GO:0051920">
    <property type="term" value="F:peroxiredoxin activity"/>
    <property type="evidence" value="ECO:0007669"/>
    <property type="project" value="InterPro"/>
</dbReference>
<dbReference type="InterPro" id="IPR003779">
    <property type="entry name" value="CMD-like"/>
</dbReference>
<dbReference type="SUPFAM" id="SSF69118">
    <property type="entry name" value="AhpD-like"/>
    <property type="match status" value="1"/>
</dbReference>
<dbReference type="AlphaFoldDB" id="A0A0D6A2C7"/>
<feature type="domain" description="Carboxymuconolactone decarboxylase-like" evidence="1">
    <location>
        <begin position="32"/>
        <end position="117"/>
    </location>
</feature>
<dbReference type="Proteomes" id="UP000035709">
    <property type="component" value="Chromosome"/>
</dbReference>
<reference evidence="2 3" key="1">
    <citation type="submission" date="2015-03" db="EMBL/GenBank/DDBJ databases">
        <title>Complete genome sequence of Lactobacillus acetotolerans NBRC 13120.</title>
        <authorList>
            <person name="Toh H."/>
            <person name="Morita H."/>
            <person name="Fujita N."/>
        </authorList>
    </citation>
    <scope>NUCLEOTIDE SEQUENCE [LARGE SCALE GENOMIC DNA]</scope>
    <source>
        <strain evidence="2 3">NBRC 13120</strain>
    </source>
</reference>
<dbReference type="EMBL" id="AP014808">
    <property type="protein sequence ID" value="BAQ56978.1"/>
    <property type="molecule type" value="Genomic_DNA"/>
</dbReference>
<organism evidence="2 3">
    <name type="scientific">Lactobacillus acetotolerans</name>
    <dbReference type="NCBI Taxonomy" id="1600"/>
    <lineage>
        <taxon>Bacteria</taxon>
        <taxon>Bacillati</taxon>
        <taxon>Bacillota</taxon>
        <taxon>Bacilli</taxon>
        <taxon>Lactobacillales</taxon>
        <taxon>Lactobacillaceae</taxon>
        <taxon>Lactobacillus</taxon>
    </lineage>
</organism>
<proteinExistence type="predicted"/>
<evidence type="ECO:0000259" key="1">
    <source>
        <dbReference type="Pfam" id="PF02627"/>
    </source>
</evidence>